<dbReference type="EMBL" id="JAPWDV010000001">
    <property type="protein sequence ID" value="KAJ6221738.1"/>
    <property type="molecule type" value="Genomic_DNA"/>
</dbReference>
<accession>A0A9Q0RMU5</accession>
<name>A0A9Q0RMU5_BLOTA</name>
<organism evidence="1 2">
    <name type="scientific">Blomia tropicalis</name>
    <name type="common">Mite</name>
    <dbReference type="NCBI Taxonomy" id="40697"/>
    <lineage>
        <taxon>Eukaryota</taxon>
        <taxon>Metazoa</taxon>
        <taxon>Ecdysozoa</taxon>
        <taxon>Arthropoda</taxon>
        <taxon>Chelicerata</taxon>
        <taxon>Arachnida</taxon>
        <taxon>Acari</taxon>
        <taxon>Acariformes</taxon>
        <taxon>Sarcoptiformes</taxon>
        <taxon>Astigmata</taxon>
        <taxon>Glycyphagoidea</taxon>
        <taxon>Echimyopodidae</taxon>
        <taxon>Blomia</taxon>
    </lineage>
</organism>
<proteinExistence type="predicted"/>
<sequence length="54" mass="6080">MLKVTMLSVDSSLARSSISVRLSAMGESRQFHSNSNGIWYGYNQNTQDEDDVPR</sequence>
<reference evidence="1" key="1">
    <citation type="submission" date="2022-12" db="EMBL/GenBank/DDBJ databases">
        <title>Genome assemblies of Blomia tropicalis.</title>
        <authorList>
            <person name="Cui Y."/>
        </authorList>
    </citation>
    <scope>NUCLEOTIDE SEQUENCE</scope>
    <source>
        <tissue evidence="1">Adult mites</tissue>
    </source>
</reference>
<keyword evidence="2" id="KW-1185">Reference proteome</keyword>
<gene>
    <name evidence="1" type="ORF">RDWZM_000283</name>
</gene>
<evidence type="ECO:0000313" key="1">
    <source>
        <dbReference type="EMBL" id="KAJ6221738.1"/>
    </source>
</evidence>
<comment type="caution">
    <text evidence="1">The sequence shown here is derived from an EMBL/GenBank/DDBJ whole genome shotgun (WGS) entry which is preliminary data.</text>
</comment>
<dbReference type="Proteomes" id="UP001142055">
    <property type="component" value="Chromosome 1"/>
</dbReference>
<dbReference type="AlphaFoldDB" id="A0A9Q0RMU5"/>
<protein>
    <submittedName>
        <fullName evidence="1">Uncharacterized protein</fullName>
    </submittedName>
</protein>
<evidence type="ECO:0000313" key="2">
    <source>
        <dbReference type="Proteomes" id="UP001142055"/>
    </source>
</evidence>